<dbReference type="EMBL" id="ML211004">
    <property type="protein sequence ID" value="TFK92166.1"/>
    <property type="molecule type" value="Genomic_DNA"/>
</dbReference>
<dbReference type="Gene3D" id="2.60.120.260">
    <property type="entry name" value="Galactose-binding domain-like"/>
    <property type="match status" value="1"/>
</dbReference>
<gene>
    <name evidence="3" type="ORF">K466DRAFT_659510</name>
</gene>
<feature type="compositionally biased region" description="Polar residues" evidence="1">
    <location>
        <begin position="334"/>
        <end position="352"/>
    </location>
</feature>
<evidence type="ECO:0000313" key="3">
    <source>
        <dbReference type="EMBL" id="TFK92166.1"/>
    </source>
</evidence>
<feature type="compositionally biased region" description="Low complexity" evidence="1">
    <location>
        <begin position="298"/>
        <end position="307"/>
    </location>
</feature>
<reference evidence="3 4" key="1">
    <citation type="journal article" date="2019" name="Nat. Ecol. Evol.">
        <title>Megaphylogeny resolves global patterns of mushroom evolution.</title>
        <authorList>
            <person name="Varga T."/>
            <person name="Krizsan K."/>
            <person name="Foldi C."/>
            <person name="Dima B."/>
            <person name="Sanchez-Garcia M."/>
            <person name="Sanchez-Ramirez S."/>
            <person name="Szollosi G.J."/>
            <person name="Szarkandi J.G."/>
            <person name="Papp V."/>
            <person name="Albert L."/>
            <person name="Andreopoulos W."/>
            <person name="Angelini C."/>
            <person name="Antonin V."/>
            <person name="Barry K.W."/>
            <person name="Bougher N.L."/>
            <person name="Buchanan P."/>
            <person name="Buyck B."/>
            <person name="Bense V."/>
            <person name="Catcheside P."/>
            <person name="Chovatia M."/>
            <person name="Cooper J."/>
            <person name="Damon W."/>
            <person name="Desjardin D."/>
            <person name="Finy P."/>
            <person name="Geml J."/>
            <person name="Haridas S."/>
            <person name="Hughes K."/>
            <person name="Justo A."/>
            <person name="Karasinski D."/>
            <person name="Kautmanova I."/>
            <person name="Kiss B."/>
            <person name="Kocsube S."/>
            <person name="Kotiranta H."/>
            <person name="LaButti K.M."/>
            <person name="Lechner B.E."/>
            <person name="Liimatainen K."/>
            <person name="Lipzen A."/>
            <person name="Lukacs Z."/>
            <person name="Mihaltcheva S."/>
            <person name="Morgado L.N."/>
            <person name="Niskanen T."/>
            <person name="Noordeloos M.E."/>
            <person name="Ohm R.A."/>
            <person name="Ortiz-Santana B."/>
            <person name="Ovrebo C."/>
            <person name="Racz N."/>
            <person name="Riley R."/>
            <person name="Savchenko A."/>
            <person name="Shiryaev A."/>
            <person name="Soop K."/>
            <person name="Spirin V."/>
            <person name="Szebenyi C."/>
            <person name="Tomsovsky M."/>
            <person name="Tulloss R.E."/>
            <person name="Uehling J."/>
            <person name="Grigoriev I.V."/>
            <person name="Vagvolgyi C."/>
            <person name="Papp T."/>
            <person name="Martin F.M."/>
            <person name="Miettinen O."/>
            <person name="Hibbett D.S."/>
            <person name="Nagy L.G."/>
        </authorList>
    </citation>
    <scope>NUCLEOTIDE SEQUENCE [LARGE SCALE GENOMIC DNA]</scope>
    <source>
        <strain evidence="3 4">HHB13444</strain>
    </source>
</reference>
<evidence type="ECO:0000313" key="4">
    <source>
        <dbReference type="Proteomes" id="UP000308197"/>
    </source>
</evidence>
<evidence type="ECO:0000256" key="2">
    <source>
        <dbReference type="SAM" id="Phobius"/>
    </source>
</evidence>
<keyword evidence="2" id="KW-1133">Transmembrane helix</keyword>
<feature type="transmembrane region" description="Helical" evidence="2">
    <location>
        <begin position="194"/>
        <end position="217"/>
    </location>
</feature>
<keyword evidence="2" id="KW-0812">Transmembrane</keyword>
<dbReference type="STRING" id="1314778.A0A5C3PR99"/>
<feature type="region of interest" description="Disordered" evidence="1">
    <location>
        <begin position="148"/>
        <end position="183"/>
    </location>
</feature>
<feature type="region of interest" description="Disordered" evidence="1">
    <location>
        <begin position="298"/>
        <end position="408"/>
    </location>
</feature>
<evidence type="ECO:0008006" key="5">
    <source>
        <dbReference type="Google" id="ProtNLM"/>
    </source>
</evidence>
<proteinExistence type="predicted"/>
<accession>A0A5C3PR99</accession>
<organism evidence="3 4">
    <name type="scientific">Polyporus arcularius HHB13444</name>
    <dbReference type="NCBI Taxonomy" id="1314778"/>
    <lineage>
        <taxon>Eukaryota</taxon>
        <taxon>Fungi</taxon>
        <taxon>Dikarya</taxon>
        <taxon>Basidiomycota</taxon>
        <taxon>Agaricomycotina</taxon>
        <taxon>Agaricomycetes</taxon>
        <taxon>Polyporales</taxon>
        <taxon>Polyporaceae</taxon>
        <taxon>Polyporus</taxon>
    </lineage>
</organism>
<keyword evidence="4" id="KW-1185">Reference proteome</keyword>
<feature type="compositionally biased region" description="Polar residues" evidence="1">
    <location>
        <begin position="308"/>
        <end position="325"/>
    </location>
</feature>
<feature type="compositionally biased region" description="Low complexity" evidence="1">
    <location>
        <begin position="151"/>
        <end position="176"/>
    </location>
</feature>
<dbReference type="Proteomes" id="UP000308197">
    <property type="component" value="Unassembled WGS sequence"/>
</dbReference>
<name>A0A5C3PR99_9APHY</name>
<protein>
    <recommendedName>
        <fullName evidence="5">Mid2 domain-containing protein</fullName>
    </recommendedName>
</protein>
<dbReference type="InParanoid" id="A0A5C3PR99"/>
<evidence type="ECO:0000256" key="1">
    <source>
        <dbReference type="SAM" id="MobiDB-lite"/>
    </source>
</evidence>
<keyword evidence="2" id="KW-0472">Membrane</keyword>
<dbReference type="AlphaFoldDB" id="A0A5C3PR99"/>
<sequence length="408" mass="43073">MSTKPTIVDNVNVAYYINPQYVNVTDQISTEAYDYVQTAQLSAYNQTLGDITTPRWSFSYEFNGTRISVFGVVIPYITGPLPAAQYAVDGVSLNTSTVPNTTRTITEVNFYTSQYFPSGPHVLTVNVTTATSDSPYLFDYLAIDTTDPPASSSSSSSSSTTSSSSQTSSSTTPSTSGTALHAEAVSKSSAPTGAIVGGVVGGVILLAAVAIGVWWLWKKHRTYDQSSYSYARTGQYDGPDPHVEAYTYSSPPSSYTPETTRAPNTESLYSGAVAPMMATSFHRPSLPASAPVYSAAPMSSKASPAQSRQHSLPQSVSQYSISQPAHSEYAVSQPPHSQYSVSQPASEYSQPHSLEASYDALVPAAPPQPLPLSGAARKAAEARLEAQAPLSPEAGGSDLSAVPPPYAP</sequence>